<dbReference type="AlphaFoldDB" id="A0A1J4J1T1"/>
<feature type="domain" description="Glycosyltransferase 61 catalytic" evidence="1">
    <location>
        <begin position="144"/>
        <end position="319"/>
    </location>
</feature>
<evidence type="ECO:0000313" key="3">
    <source>
        <dbReference type="Proteomes" id="UP000179807"/>
    </source>
</evidence>
<dbReference type="Proteomes" id="UP000179807">
    <property type="component" value="Unassembled WGS sequence"/>
</dbReference>
<comment type="caution">
    <text evidence="2">The sequence shown here is derived from an EMBL/GenBank/DDBJ whole genome shotgun (WGS) entry which is preliminary data.</text>
</comment>
<dbReference type="InterPro" id="IPR049625">
    <property type="entry name" value="Glyco_transf_61_cat"/>
</dbReference>
<proteinExistence type="predicted"/>
<dbReference type="GeneID" id="94847788"/>
<evidence type="ECO:0000259" key="1">
    <source>
        <dbReference type="Pfam" id="PF04577"/>
    </source>
</evidence>
<keyword evidence="3" id="KW-1185">Reference proteome</keyword>
<organism evidence="2 3">
    <name type="scientific">Tritrichomonas foetus</name>
    <dbReference type="NCBI Taxonomy" id="1144522"/>
    <lineage>
        <taxon>Eukaryota</taxon>
        <taxon>Metamonada</taxon>
        <taxon>Parabasalia</taxon>
        <taxon>Tritrichomonadida</taxon>
        <taxon>Tritrichomonadidae</taxon>
        <taxon>Tritrichomonas</taxon>
    </lineage>
</organism>
<accession>A0A1J4J1T1</accession>
<dbReference type="EMBL" id="MLAK01001398">
    <property type="protein sequence ID" value="OHS93470.1"/>
    <property type="molecule type" value="Genomic_DNA"/>
</dbReference>
<protein>
    <recommendedName>
        <fullName evidence="1">Glycosyltransferase 61 catalytic domain-containing protein</fullName>
    </recommendedName>
</protein>
<evidence type="ECO:0000313" key="2">
    <source>
        <dbReference type="EMBL" id="OHS93470.1"/>
    </source>
</evidence>
<gene>
    <name evidence="2" type="ORF">TRFO_40242</name>
</gene>
<dbReference type="VEuPathDB" id="TrichDB:TRFO_40242"/>
<dbReference type="RefSeq" id="XP_068346607.1">
    <property type="nucleotide sequence ID" value="XM_068513084.1"/>
</dbReference>
<name>A0A1J4J1T1_9EUKA</name>
<dbReference type="GO" id="GO:0016757">
    <property type="term" value="F:glycosyltransferase activity"/>
    <property type="evidence" value="ECO:0007669"/>
    <property type="project" value="InterPro"/>
</dbReference>
<sequence>MDSNINIGNFRSKKFCVIFFNKSSFFQNILYVNLSSTIPITSFIMFNKPTSDCCSFYKDRPYYFPINYPLNSNIISAKIKKEHIFFLQSTRNFVNWNCLIVQKQRLYNFNAEVLTAYFKTEKNSVGCHYHCCVSICHSHDHVIGHFFYEFYSLYVFFPTIIKKKSITILPKKTHFVVDYIEVASINHFQIKVLPKNIFYFCDFVYTVYPNPYGKYFAKLIIKLKEFLNNFLKKSSVPGFSCNNVLFYNKPKNSRRHIANFEEIIYFFGRKTDKFNFYVCPELVSIHQSFHLFGETFCFVAVHSSIFINTLYLKNHSIVIEISTKSISPNWYLVTSYLHIFHVIYHVPFISDFGVGNYLLSIKKLFNLFVFSLDKYQQNSLDKETVNHQTFNF</sequence>
<reference evidence="2" key="1">
    <citation type="submission" date="2016-10" db="EMBL/GenBank/DDBJ databases">
        <authorList>
            <person name="Benchimol M."/>
            <person name="Almeida L.G."/>
            <person name="Vasconcelos A.T."/>
            <person name="Perreira-Neves A."/>
            <person name="Rosa I.A."/>
            <person name="Tasca T."/>
            <person name="Bogo M.R."/>
            <person name="de Souza W."/>
        </authorList>
    </citation>
    <scope>NUCLEOTIDE SEQUENCE [LARGE SCALE GENOMIC DNA]</scope>
    <source>
        <strain evidence="2">K</strain>
    </source>
</reference>
<dbReference type="Pfam" id="PF04577">
    <property type="entry name" value="Glyco_transf_61"/>
    <property type="match status" value="1"/>
</dbReference>